<dbReference type="EC" id="1.1.1.1" evidence="3"/>
<dbReference type="Gene3D" id="3.40.50.720">
    <property type="entry name" value="NAD(P)-binding Rossmann-like Domain"/>
    <property type="match status" value="1"/>
</dbReference>
<dbReference type="RefSeq" id="WP_206056194.1">
    <property type="nucleotide sequence ID" value="NZ_JBHSNS010000024.1"/>
</dbReference>
<gene>
    <name evidence="11" type="ORF">ACFPQB_22430</name>
</gene>
<evidence type="ECO:0000256" key="3">
    <source>
        <dbReference type="ARBA" id="ARBA00013190"/>
    </source>
</evidence>
<keyword evidence="6" id="KW-0560">Oxidoreductase</keyword>
<dbReference type="PANTHER" id="PTHR42940:SF8">
    <property type="entry name" value="VACUOLAR PROTEIN SORTING-ASSOCIATED PROTEIN 11"/>
    <property type="match status" value="1"/>
</dbReference>
<evidence type="ECO:0000256" key="5">
    <source>
        <dbReference type="ARBA" id="ARBA00022833"/>
    </source>
</evidence>
<keyword evidence="4 9" id="KW-0479">Metal-binding</keyword>
<evidence type="ECO:0000313" key="12">
    <source>
        <dbReference type="Proteomes" id="UP001596072"/>
    </source>
</evidence>
<sequence>MTDSINIPGTMRAARMYGIKERLVLEEVPVPDIGPDEVLVKVGAAGLCRTDVQLVDGYFSKYGAFEYPLTPGHEIAGDIVAVGSAAEAAGHSVGDQVVVVGGQGDGTCRLCHKGDTQICPHLAWPGFGPYGGYAEYVPVRTSFIIKVNSAANLSAEQLAPLTDAGLTPYRGVKKLRDVGVLNPGAVIGVMGVGALGTYAVQYAKLFSGGAKVVAFARNKEKLALALRLGADNVINISGRTLDEVRGELREVTGIDELAAVIDCAGAPDAIQLGFGLLARQGHYATVGLVGDQVDLPLFPIVSGERTFHGSFWGNYNDLDEVVKLAEQGGIKHSIHEIKWEEVNETLDAIRVGDIVGRAVIKY</sequence>
<name>A0ABW0ZMK4_9ACTN</name>
<comment type="similarity">
    <text evidence="2 9">Belongs to the zinc-containing alcohol dehydrogenase family.</text>
</comment>
<dbReference type="SUPFAM" id="SSF50129">
    <property type="entry name" value="GroES-like"/>
    <property type="match status" value="1"/>
</dbReference>
<dbReference type="InterPro" id="IPR013154">
    <property type="entry name" value="ADH-like_N"/>
</dbReference>
<dbReference type="InterPro" id="IPR036291">
    <property type="entry name" value="NAD(P)-bd_dom_sf"/>
</dbReference>
<reference evidence="12" key="1">
    <citation type="journal article" date="2019" name="Int. J. Syst. Evol. Microbiol.">
        <title>The Global Catalogue of Microorganisms (GCM) 10K type strain sequencing project: providing services to taxonomists for standard genome sequencing and annotation.</title>
        <authorList>
            <consortium name="The Broad Institute Genomics Platform"/>
            <consortium name="The Broad Institute Genome Sequencing Center for Infectious Disease"/>
            <person name="Wu L."/>
            <person name="Ma J."/>
        </authorList>
    </citation>
    <scope>NUCLEOTIDE SEQUENCE [LARGE SCALE GENOMIC DNA]</scope>
    <source>
        <strain evidence="12">YIM 94188</strain>
    </source>
</reference>
<dbReference type="InterPro" id="IPR013149">
    <property type="entry name" value="ADH-like_C"/>
</dbReference>
<dbReference type="EMBL" id="JBHSNS010000024">
    <property type="protein sequence ID" value="MFC5731682.1"/>
    <property type="molecule type" value="Genomic_DNA"/>
</dbReference>
<dbReference type="InterPro" id="IPR011032">
    <property type="entry name" value="GroES-like_sf"/>
</dbReference>
<comment type="cofactor">
    <cofactor evidence="1 9">
        <name>Zn(2+)</name>
        <dbReference type="ChEBI" id="CHEBI:29105"/>
    </cofactor>
</comment>
<dbReference type="SMART" id="SM00829">
    <property type="entry name" value="PKS_ER"/>
    <property type="match status" value="1"/>
</dbReference>
<evidence type="ECO:0000256" key="6">
    <source>
        <dbReference type="ARBA" id="ARBA00023002"/>
    </source>
</evidence>
<organism evidence="11 12">
    <name type="scientific">Nocardioides vastitatis</name>
    <dbReference type="NCBI Taxonomy" id="2568655"/>
    <lineage>
        <taxon>Bacteria</taxon>
        <taxon>Bacillati</taxon>
        <taxon>Actinomycetota</taxon>
        <taxon>Actinomycetes</taxon>
        <taxon>Propionibacteriales</taxon>
        <taxon>Nocardioidaceae</taxon>
        <taxon>Nocardioides</taxon>
    </lineage>
</organism>
<protein>
    <recommendedName>
        <fullName evidence="3">alcohol dehydrogenase</fullName>
        <ecNumber evidence="3">1.1.1.1</ecNumber>
    </recommendedName>
</protein>
<feature type="domain" description="Enoyl reductase (ER)" evidence="10">
    <location>
        <begin position="18"/>
        <end position="360"/>
    </location>
</feature>
<dbReference type="CDD" id="cd05284">
    <property type="entry name" value="arabinose_DH_like"/>
    <property type="match status" value="1"/>
</dbReference>
<accession>A0ABW0ZMK4</accession>
<dbReference type="SUPFAM" id="SSF51735">
    <property type="entry name" value="NAD(P)-binding Rossmann-fold domains"/>
    <property type="match status" value="1"/>
</dbReference>
<dbReference type="InterPro" id="IPR002328">
    <property type="entry name" value="ADH_Zn_CS"/>
</dbReference>
<keyword evidence="5 9" id="KW-0862">Zinc</keyword>
<evidence type="ECO:0000256" key="8">
    <source>
        <dbReference type="ARBA" id="ARBA00049243"/>
    </source>
</evidence>
<evidence type="ECO:0000256" key="9">
    <source>
        <dbReference type="RuleBase" id="RU361277"/>
    </source>
</evidence>
<evidence type="ECO:0000256" key="4">
    <source>
        <dbReference type="ARBA" id="ARBA00022723"/>
    </source>
</evidence>
<dbReference type="PROSITE" id="PS00059">
    <property type="entry name" value="ADH_ZINC"/>
    <property type="match status" value="1"/>
</dbReference>
<dbReference type="InterPro" id="IPR020843">
    <property type="entry name" value="ER"/>
</dbReference>
<dbReference type="Pfam" id="PF00107">
    <property type="entry name" value="ADH_zinc_N"/>
    <property type="match status" value="1"/>
</dbReference>
<evidence type="ECO:0000256" key="1">
    <source>
        <dbReference type="ARBA" id="ARBA00001947"/>
    </source>
</evidence>
<comment type="catalytic activity">
    <reaction evidence="7">
        <text>a secondary alcohol + NAD(+) = a ketone + NADH + H(+)</text>
        <dbReference type="Rhea" id="RHEA:10740"/>
        <dbReference type="ChEBI" id="CHEBI:15378"/>
        <dbReference type="ChEBI" id="CHEBI:17087"/>
        <dbReference type="ChEBI" id="CHEBI:35681"/>
        <dbReference type="ChEBI" id="CHEBI:57540"/>
        <dbReference type="ChEBI" id="CHEBI:57945"/>
        <dbReference type="EC" id="1.1.1.1"/>
    </reaction>
</comment>
<comment type="caution">
    <text evidence="11">The sequence shown here is derived from an EMBL/GenBank/DDBJ whole genome shotgun (WGS) entry which is preliminary data.</text>
</comment>
<evidence type="ECO:0000256" key="7">
    <source>
        <dbReference type="ARBA" id="ARBA00049164"/>
    </source>
</evidence>
<proteinExistence type="inferred from homology"/>
<dbReference type="PANTHER" id="PTHR42940">
    <property type="entry name" value="ALCOHOL DEHYDROGENASE 1-RELATED"/>
    <property type="match status" value="1"/>
</dbReference>
<dbReference type="Pfam" id="PF08240">
    <property type="entry name" value="ADH_N"/>
    <property type="match status" value="1"/>
</dbReference>
<evidence type="ECO:0000259" key="10">
    <source>
        <dbReference type="SMART" id="SM00829"/>
    </source>
</evidence>
<evidence type="ECO:0000313" key="11">
    <source>
        <dbReference type="EMBL" id="MFC5731682.1"/>
    </source>
</evidence>
<evidence type="ECO:0000256" key="2">
    <source>
        <dbReference type="ARBA" id="ARBA00008072"/>
    </source>
</evidence>
<dbReference type="Proteomes" id="UP001596072">
    <property type="component" value="Unassembled WGS sequence"/>
</dbReference>
<keyword evidence="12" id="KW-1185">Reference proteome</keyword>
<dbReference type="Gene3D" id="3.90.180.10">
    <property type="entry name" value="Medium-chain alcohol dehydrogenases, catalytic domain"/>
    <property type="match status" value="1"/>
</dbReference>
<comment type="catalytic activity">
    <reaction evidence="8">
        <text>a primary alcohol + NAD(+) = an aldehyde + NADH + H(+)</text>
        <dbReference type="Rhea" id="RHEA:10736"/>
        <dbReference type="ChEBI" id="CHEBI:15378"/>
        <dbReference type="ChEBI" id="CHEBI:15734"/>
        <dbReference type="ChEBI" id="CHEBI:17478"/>
        <dbReference type="ChEBI" id="CHEBI:57540"/>
        <dbReference type="ChEBI" id="CHEBI:57945"/>
        <dbReference type="EC" id="1.1.1.1"/>
    </reaction>
</comment>